<feature type="compositionally biased region" description="Basic residues" evidence="1">
    <location>
        <begin position="51"/>
        <end position="60"/>
    </location>
</feature>
<evidence type="ECO:0000256" key="1">
    <source>
        <dbReference type="SAM" id="MobiDB-lite"/>
    </source>
</evidence>
<comment type="caution">
    <text evidence="2">The sequence shown here is derived from an EMBL/GenBank/DDBJ whole genome shotgun (WGS) entry which is preliminary data.</text>
</comment>
<name>A0A371Q3W9_STRIH</name>
<dbReference type="Proteomes" id="UP000262477">
    <property type="component" value="Unassembled WGS sequence"/>
</dbReference>
<proteinExistence type="predicted"/>
<reference evidence="2 3" key="1">
    <citation type="submission" date="2018-08" db="EMBL/GenBank/DDBJ databases">
        <title>Streptomyces NEAU-D10 sp. nov., a novel Actinomycete isolated from soil.</title>
        <authorList>
            <person name="Jin L."/>
        </authorList>
    </citation>
    <scope>NUCLEOTIDE SEQUENCE [LARGE SCALE GENOMIC DNA]</scope>
    <source>
        <strain evidence="2 3">NEAU-D10</strain>
    </source>
</reference>
<sequence length="60" mass="6521">MTDTPFWTDGTPPPSAMPAEPVAEAIGFALDQPASVGVNTSPSDRSDNRNDHHRPHDRRP</sequence>
<organism evidence="2 3">
    <name type="scientific">Streptomyces inhibens</name>
    <dbReference type="NCBI Taxonomy" id="2293571"/>
    <lineage>
        <taxon>Bacteria</taxon>
        <taxon>Bacillati</taxon>
        <taxon>Actinomycetota</taxon>
        <taxon>Actinomycetes</taxon>
        <taxon>Kitasatosporales</taxon>
        <taxon>Streptomycetaceae</taxon>
        <taxon>Streptomyces</taxon>
    </lineage>
</organism>
<keyword evidence="3" id="KW-1185">Reference proteome</keyword>
<evidence type="ECO:0000313" key="2">
    <source>
        <dbReference type="EMBL" id="REK89372.1"/>
    </source>
</evidence>
<accession>A0A371Q3W9</accession>
<protein>
    <submittedName>
        <fullName evidence="2">Uncharacterized protein</fullName>
    </submittedName>
</protein>
<dbReference type="RefSeq" id="WP_128508013.1">
    <property type="nucleotide sequence ID" value="NZ_QUAC01000127.1"/>
</dbReference>
<evidence type="ECO:0000313" key="3">
    <source>
        <dbReference type="Proteomes" id="UP000262477"/>
    </source>
</evidence>
<dbReference type="AlphaFoldDB" id="A0A371Q3W9"/>
<dbReference type="EMBL" id="QUAC01000127">
    <property type="protein sequence ID" value="REK89372.1"/>
    <property type="molecule type" value="Genomic_DNA"/>
</dbReference>
<gene>
    <name evidence="2" type="ORF">DY245_16560</name>
</gene>
<feature type="region of interest" description="Disordered" evidence="1">
    <location>
        <begin position="1"/>
        <end position="60"/>
    </location>
</feature>